<organism evidence="1 2">
    <name type="scientific">Emticicia aquatilis</name>
    <dbReference type="NCBI Taxonomy" id="1537369"/>
    <lineage>
        <taxon>Bacteria</taxon>
        <taxon>Pseudomonadati</taxon>
        <taxon>Bacteroidota</taxon>
        <taxon>Cytophagia</taxon>
        <taxon>Cytophagales</taxon>
        <taxon>Leadbetterellaceae</taxon>
        <taxon>Emticicia</taxon>
    </lineage>
</organism>
<dbReference type="Proteomes" id="UP000609064">
    <property type="component" value="Unassembled WGS sequence"/>
</dbReference>
<evidence type="ECO:0000313" key="2">
    <source>
        <dbReference type="Proteomes" id="UP000609064"/>
    </source>
</evidence>
<gene>
    <name evidence="1" type="ORF">GCM10011514_35590</name>
</gene>
<dbReference type="AlphaFoldDB" id="A0A917DT17"/>
<reference evidence="1" key="2">
    <citation type="submission" date="2020-09" db="EMBL/GenBank/DDBJ databases">
        <authorList>
            <person name="Sun Q."/>
            <person name="Zhou Y."/>
        </authorList>
    </citation>
    <scope>NUCLEOTIDE SEQUENCE</scope>
    <source>
        <strain evidence="1">CGMCC 1.15958</strain>
    </source>
</reference>
<keyword evidence="2" id="KW-1185">Reference proteome</keyword>
<protein>
    <submittedName>
        <fullName evidence="1">Uncharacterized protein</fullName>
    </submittedName>
</protein>
<name>A0A917DT17_9BACT</name>
<dbReference type="EMBL" id="BMKK01000007">
    <property type="protein sequence ID" value="GGD68363.1"/>
    <property type="molecule type" value="Genomic_DNA"/>
</dbReference>
<evidence type="ECO:0000313" key="1">
    <source>
        <dbReference type="EMBL" id="GGD68363.1"/>
    </source>
</evidence>
<reference evidence="1" key="1">
    <citation type="journal article" date="2014" name="Int. J. Syst. Evol. Microbiol.">
        <title>Complete genome sequence of Corynebacterium casei LMG S-19264T (=DSM 44701T), isolated from a smear-ripened cheese.</title>
        <authorList>
            <consortium name="US DOE Joint Genome Institute (JGI-PGF)"/>
            <person name="Walter F."/>
            <person name="Albersmeier A."/>
            <person name="Kalinowski J."/>
            <person name="Ruckert C."/>
        </authorList>
    </citation>
    <scope>NUCLEOTIDE SEQUENCE</scope>
    <source>
        <strain evidence="1">CGMCC 1.15958</strain>
    </source>
</reference>
<accession>A0A917DT17</accession>
<dbReference type="RefSeq" id="WP_188767891.1">
    <property type="nucleotide sequence ID" value="NZ_BMKK01000007.1"/>
</dbReference>
<proteinExistence type="predicted"/>
<sequence length="80" mass="9498">MAKNFEPRIIIDPFSILVVNPQGELQRVYCPFLARCMIPRDDLIENQIYSVEMVKTELSEEIFFIIRGRVYSHHRFVLVL</sequence>
<comment type="caution">
    <text evidence="1">The sequence shown here is derived from an EMBL/GenBank/DDBJ whole genome shotgun (WGS) entry which is preliminary data.</text>
</comment>